<dbReference type="AlphaFoldDB" id="A0A6L5YY46"/>
<name>A0A6L5YY46_9RHOB</name>
<keyword evidence="3" id="KW-0378">Hydrolase</keyword>
<feature type="compositionally biased region" description="Low complexity" evidence="1">
    <location>
        <begin position="150"/>
        <end position="168"/>
    </location>
</feature>
<protein>
    <submittedName>
        <fullName evidence="3">Endonuclease</fullName>
    </submittedName>
</protein>
<evidence type="ECO:0000313" key="4">
    <source>
        <dbReference type="Proteomes" id="UP000474957"/>
    </source>
</evidence>
<keyword evidence="3" id="KW-0540">Nuclease</keyword>
<feature type="compositionally biased region" description="Low complexity" evidence="1">
    <location>
        <begin position="71"/>
        <end position="118"/>
    </location>
</feature>
<sequence>MTEKKPKPDLVDDERTLWIGAAVAAVVFALALIVSVHALLALVLGLLLFGVLGWILHVNLGFDLPRTGARGPGAGAAAVPPAPHPAAAQPAPAAPDPAASNAAPAAPAGTAPQSPPAARTGPPVQASTPLPGEADLAGRKGAWRYEAAAGGDADDGAAPVAAAPDVAGRPQGLEAPRAGGKDDLKRIKGVGPKLEQTLNDLGYYHFDQIAGWTGAEVAWVDENLEGFRGRVTRDDWVGQARQLTAGG</sequence>
<keyword evidence="2" id="KW-0812">Transmembrane</keyword>
<dbReference type="Gene3D" id="1.10.150.20">
    <property type="entry name" value="5' to 3' exonuclease, C-terminal subdomain"/>
    <property type="match status" value="1"/>
</dbReference>
<dbReference type="EMBL" id="WIND01000002">
    <property type="protein sequence ID" value="MSU88919.1"/>
    <property type="molecule type" value="Genomic_DNA"/>
</dbReference>
<feature type="region of interest" description="Disordered" evidence="1">
    <location>
        <begin position="71"/>
        <end position="136"/>
    </location>
</feature>
<feature type="transmembrane region" description="Helical" evidence="2">
    <location>
        <begin position="16"/>
        <end position="34"/>
    </location>
</feature>
<keyword evidence="4" id="KW-1185">Reference proteome</keyword>
<feature type="region of interest" description="Disordered" evidence="1">
    <location>
        <begin position="150"/>
        <end position="186"/>
    </location>
</feature>
<feature type="transmembrane region" description="Helical" evidence="2">
    <location>
        <begin position="40"/>
        <end position="60"/>
    </location>
</feature>
<reference evidence="3 4" key="1">
    <citation type="submission" date="2019-10" db="EMBL/GenBank/DDBJ databases">
        <title>Cognatihalovulum marinum gen. nov. sp. nov., a new member of the family Rhodobacteraceae isolated from deep seawater of the Northwest Indian Ocean.</title>
        <authorList>
            <person name="Ruan C."/>
            <person name="Wang J."/>
            <person name="Zheng X."/>
            <person name="Song L."/>
            <person name="Zhu Y."/>
            <person name="Huang Y."/>
            <person name="Lu Z."/>
            <person name="Du W."/>
            <person name="Huang L."/>
            <person name="Dai X."/>
        </authorList>
    </citation>
    <scope>NUCLEOTIDE SEQUENCE [LARGE SCALE GENOMIC DNA]</scope>
    <source>
        <strain evidence="3 4">2CG4</strain>
    </source>
</reference>
<evidence type="ECO:0000313" key="3">
    <source>
        <dbReference type="EMBL" id="MSU88919.1"/>
    </source>
</evidence>
<evidence type="ECO:0000256" key="1">
    <source>
        <dbReference type="SAM" id="MobiDB-lite"/>
    </source>
</evidence>
<keyword evidence="2" id="KW-0472">Membrane</keyword>
<accession>A0A6L5YY46</accession>
<comment type="caution">
    <text evidence="3">The sequence shown here is derived from an EMBL/GenBank/DDBJ whole genome shotgun (WGS) entry which is preliminary data.</text>
</comment>
<organism evidence="3 4">
    <name type="scientific">Halovulum marinum</name>
    <dbReference type="NCBI Taxonomy" id="2662447"/>
    <lineage>
        <taxon>Bacteria</taxon>
        <taxon>Pseudomonadati</taxon>
        <taxon>Pseudomonadota</taxon>
        <taxon>Alphaproteobacteria</taxon>
        <taxon>Rhodobacterales</taxon>
        <taxon>Paracoccaceae</taxon>
        <taxon>Halovulum</taxon>
    </lineage>
</organism>
<keyword evidence="2" id="KW-1133">Transmembrane helix</keyword>
<gene>
    <name evidence="3" type="ORF">GE300_04685</name>
</gene>
<dbReference type="Proteomes" id="UP000474957">
    <property type="component" value="Unassembled WGS sequence"/>
</dbReference>
<keyword evidence="3" id="KW-0255">Endonuclease</keyword>
<dbReference type="RefSeq" id="WP_154445380.1">
    <property type="nucleotide sequence ID" value="NZ_WIND01000002.1"/>
</dbReference>
<evidence type="ECO:0000256" key="2">
    <source>
        <dbReference type="SAM" id="Phobius"/>
    </source>
</evidence>
<dbReference type="GO" id="GO:0004519">
    <property type="term" value="F:endonuclease activity"/>
    <property type="evidence" value="ECO:0007669"/>
    <property type="project" value="UniProtKB-KW"/>
</dbReference>
<proteinExistence type="predicted"/>